<dbReference type="EC" id="4.2.99.21" evidence="6"/>
<reference evidence="6 7" key="1">
    <citation type="submission" date="2022-11" db="EMBL/GenBank/DDBJ databases">
        <title>Minimal conservation of predation-associated metabolite biosynthetic gene clusters underscores biosynthetic potential of Myxococcota including descriptions for ten novel species: Archangium lansinium sp. nov., Myxococcus landrumus sp. nov., Nannocystis bai.</title>
        <authorList>
            <person name="Ahearne A."/>
            <person name="Stevens C."/>
            <person name="Dowd S."/>
        </authorList>
    </citation>
    <scope>NUCLEOTIDE SEQUENCE [LARGE SCALE GENOMIC DNA]</scope>
    <source>
        <strain evidence="6 7">BB15-2</strain>
    </source>
</reference>
<evidence type="ECO:0000256" key="2">
    <source>
        <dbReference type="ARBA" id="ARBA00022723"/>
    </source>
</evidence>
<evidence type="ECO:0000256" key="4">
    <source>
        <dbReference type="ARBA" id="ARBA00023239"/>
    </source>
</evidence>
<dbReference type="GO" id="GO:0043904">
    <property type="term" value="F:isochorismate pyruvate lyase activity"/>
    <property type="evidence" value="ECO:0007669"/>
    <property type="project" value="UniProtKB-EC"/>
</dbReference>
<sequence length="449" mass="48495">MSALPDLAVTGEQYREVPLHGDPLVAAAGLMAGTSTCNRLLYEQDGQFCIGLGTRAELLVDSGTVRVRHGARAETMAWQDNPLPWMTTLLEQLDIPRWSAFGWASFELAYAMAGLPVADDTLLLRLVVPDVEVRVRPGSAAVRAATTEQLEAVEALLRRPVADRTREPAPIAVDAPDPQYTAAVADCVAAIQAEQLEKVILSREVTVSSPVDLLGSYVHGRRHNTPVRSFVIDTPELTAMGFSPEMLVEVGSDGVVRTQPLAGTRAYTGDPIKDDRLRHELTTDAKEIYEHAISVRLACQELDRICFAGSVAVRDFMTIKQRGRVQHLGSEVSGTLPPVGPHDTAIARSWRAFGALFPSVTASGIPKAAAYRMIRAHEPAPRGLYAGAVFTTDHSGAIDAALALRTAFRSGGRTWLRAGAGIVGQSRPEREFTETCEKLSSVAAYLVRP</sequence>
<evidence type="ECO:0000313" key="6">
    <source>
        <dbReference type="EMBL" id="MDC0716177.1"/>
    </source>
</evidence>
<keyword evidence="3" id="KW-0460">Magnesium</keyword>
<keyword evidence="4 6" id="KW-0456">Lyase</keyword>
<keyword evidence="2" id="KW-0479">Metal-binding</keyword>
<dbReference type="InterPro" id="IPR015890">
    <property type="entry name" value="Chorismate_C"/>
</dbReference>
<protein>
    <submittedName>
        <fullName evidence="6">Salicylate synthase</fullName>
        <ecNumber evidence="6">4.2.99.21</ecNumber>
    </submittedName>
</protein>
<dbReference type="PANTHER" id="PTHR11236:SF48">
    <property type="entry name" value="ISOCHORISMATE SYNTHASE MENF"/>
    <property type="match status" value="1"/>
</dbReference>
<accession>A0ABT5DUS1</accession>
<dbReference type="NCBIfam" id="TIGR03494">
    <property type="entry name" value="salicyl_syn"/>
    <property type="match status" value="1"/>
</dbReference>
<evidence type="ECO:0000256" key="1">
    <source>
        <dbReference type="ARBA" id="ARBA00001946"/>
    </source>
</evidence>
<organism evidence="6 7">
    <name type="scientific">Nannocystis bainbridge</name>
    <dbReference type="NCBI Taxonomy" id="2995303"/>
    <lineage>
        <taxon>Bacteria</taxon>
        <taxon>Pseudomonadati</taxon>
        <taxon>Myxococcota</taxon>
        <taxon>Polyangia</taxon>
        <taxon>Nannocystales</taxon>
        <taxon>Nannocystaceae</taxon>
        <taxon>Nannocystis</taxon>
    </lineage>
</organism>
<dbReference type="Pfam" id="PF00425">
    <property type="entry name" value="Chorismate_bind"/>
    <property type="match status" value="1"/>
</dbReference>
<dbReference type="Gene3D" id="3.60.120.10">
    <property type="entry name" value="Anthranilate synthase"/>
    <property type="match status" value="1"/>
</dbReference>
<dbReference type="PRINTS" id="PR00095">
    <property type="entry name" value="ANTSNTHASEI"/>
</dbReference>
<name>A0ABT5DUS1_9BACT</name>
<comment type="caution">
    <text evidence="6">The sequence shown here is derived from an EMBL/GenBank/DDBJ whole genome shotgun (WGS) entry which is preliminary data.</text>
</comment>
<keyword evidence="7" id="KW-1185">Reference proteome</keyword>
<dbReference type="Proteomes" id="UP001221686">
    <property type="component" value="Unassembled WGS sequence"/>
</dbReference>
<dbReference type="InterPro" id="IPR005801">
    <property type="entry name" value="ADC_synthase"/>
</dbReference>
<comment type="cofactor">
    <cofactor evidence="1">
        <name>Mg(2+)</name>
        <dbReference type="ChEBI" id="CHEBI:18420"/>
    </cofactor>
</comment>
<gene>
    <name evidence="6" type="ORF">POL25_04700</name>
</gene>
<proteinExistence type="predicted"/>
<dbReference type="RefSeq" id="WP_272084624.1">
    <property type="nucleotide sequence ID" value="NZ_JAQNDL010000001.1"/>
</dbReference>
<evidence type="ECO:0000259" key="5">
    <source>
        <dbReference type="Pfam" id="PF00425"/>
    </source>
</evidence>
<feature type="domain" description="Chorismate-utilising enzyme C-terminal" evidence="5">
    <location>
        <begin position="178"/>
        <end position="438"/>
    </location>
</feature>
<dbReference type="InterPro" id="IPR019999">
    <property type="entry name" value="Anth_synth_I-like"/>
</dbReference>
<dbReference type="InterPro" id="IPR019996">
    <property type="entry name" value="Salicylate_synthase"/>
</dbReference>
<dbReference type="SUPFAM" id="SSF56322">
    <property type="entry name" value="ADC synthase"/>
    <property type="match status" value="1"/>
</dbReference>
<dbReference type="EMBL" id="JAQNDL010000001">
    <property type="protein sequence ID" value="MDC0716177.1"/>
    <property type="molecule type" value="Genomic_DNA"/>
</dbReference>
<evidence type="ECO:0000313" key="7">
    <source>
        <dbReference type="Proteomes" id="UP001221686"/>
    </source>
</evidence>
<evidence type="ECO:0000256" key="3">
    <source>
        <dbReference type="ARBA" id="ARBA00022842"/>
    </source>
</evidence>
<dbReference type="PANTHER" id="PTHR11236">
    <property type="entry name" value="AMINOBENZOATE/ANTHRANILATE SYNTHASE"/>
    <property type="match status" value="1"/>
</dbReference>